<gene>
    <name evidence="2" type="ORF">CPE01_24740</name>
</gene>
<dbReference type="AlphaFoldDB" id="A0A510UYY7"/>
<reference evidence="2 3" key="1">
    <citation type="submission" date="2019-07" db="EMBL/GenBank/DDBJ databases">
        <title>Whole genome shotgun sequence of Cellulomonas persica NBRC 101101.</title>
        <authorList>
            <person name="Hosoyama A."/>
            <person name="Uohara A."/>
            <person name="Ohji S."/>
            <person name="Ichikawa N."/>
        </authorList>
    </citation>
    <scope>NUCLEOTIDE SEQUENCE [LARGE SCALE GENOMIC DNA]</scope>
    <source>
        <strain evidence="2 3">NBRC 101101</strain>
    </source>
</reference>
<dbReference type="EMBL" id="BJUA01000012">
    <property type="protein sequence ID" value="GEK18741.1"/>
    <property type="molecule type" value="Genomic_DNA"/>
</dbReference>
<comment type="caution">
    <text evidence="2">The sequence shown here is derived from an EMBL/GenBank/DDBJ whole genome shotgun (WGS) entry which is preliminary data.</text>
</comment>
<name>A0A510UYY7_9CELL</name>
<evidence type="ECO:0000313" key="2">
    <source>
        <dbReference type="EMBL" id="GEK18741.1"/>
    </source>
</evidence>
<keyword evidence="3" id="KW-1185">Reference proteome</keyword>
<evidence type="ECO:0000313" key="3">
    <source>
        <dbReference type="Proteomes" id="UP000321386"/>
    </source>
</evidence>
<keyword evidence="1" id="KW-1133">Transmembrane helix</keyword>
<accession>A0A510UYY7</accession>
<organism evidence="2 3">
    <name type="scientific">Cellulomonas persica</name>
    <dbReference type="NCBI Taxonomy" id="76861"/>
    <lineage>
        <taxon>Bacteria</taxon>
        <taxon>Bacillati</taxon>
        <taxon>Actinomycetota</taxon>
        <taxon>Actinomycetes</taxon>
        <taxon>Micrococcales</taxon>
        <taxon>Cellulomonadaceae</taxon>
        <taxon>Cellulomonas</taxon>
    </lineage>
</organism>
<keyword evidence="1" id="KW-0812">Transmembrane</keyword>
<evidence type="ECO:0000256" key="1">
    <source>
        <dbReference type="SAM" id="Phobius"/>
    </source>
</evidence>
<dbReference type="Proteomes" id="UP000321386">
    <property type="component" value="Unassembled WGS sequence"/>
</dbReference>
<keyword evidence="1" id="KW-0472">Membrane</keyword>
<feature type="transmembrane region" description="Helical" evidence="1">
    <location>
        <begin position="33"/>
        <end position="53"/>
    </location>
</feature>
<sequence>MQGVHERMTIVVEGTRADASPQASRLGGRRGRALAVMAVVVLALGALTAWLSIGLRPHLSTGPTSDVDREALEDIDPMGLLQTSYVVDPSDGTWDGLWSFSNEGPVPITVRVHPSGPSPVIHDYALVPLPPPGVGDPPHWETVDSLTVEPGRAFGVSIRFGMGCADYSDAALGLDRIALDVTTWGLTRTVEAGGDFKVLAMTEDGYVAGPDCRGTP</sequence>
<proteinExistence type="predicted"/>
<protein>
    <submittedName>
        <fullName evidence="2">Uncharacterized protein</fullName>
    </submittedName>
</protein>